<organism evidence="2 3">
    <name type="scientific">Bombilactobacillus folatiphilus</name>
    <dbReference type="NCBI Taxonomy" id="2923362"/>
    <lineage>
        <taxon>Bacteria</taxon>
        <taxon>Bacillati</taxon>
        <taxon>Bacillota</taxon>
        <taxon>Bacilli</taxon>
        <taxon>Lactobacillales</taxon>
        <taxon>Lactobacillaceae</taxon>
        <taxon>Bombilactobacillus</taxon>
    </lineage>
</organism>
<dbReference type="CDD" id="cd24007">
    <property type="entry name" value="ASKHA_NBD_eukNAGK-like"/>
    <property type="match status" value="1"/>
</dbReference>
<feature type="domain" description="ATPase BadF/BadG/BcrA/BcrD type" evidence="1">
    <location>
        <begin position="5"/>
        <end position="272"/>
    </location>
</feature>
<dbReference type="PANTHER" id="PTHR43190:SF3">
    <property type="entry name" value="N-ACETYL-D-GLUCOSAMINE KINASE"/>
    <property type="match status" value="1"/>
</dbReference>
<name>A0ABY4P8N6_9LACO</name>
<evidence type="ECO:0000313" key="3">
    <source>
        <dbReference type="Proteomes" id="UP000831495"/>
    </source>
</evidence>
<dbReference type="SUPFAM" id="SSF53067">
    <property type="entry name" value="Actin-like ATPase domain"/>
    <property type="match status" value="2"/>
</dbReference>
<dbReference type="Gene3D" id="3.30.420.40">
    <property type="match status" value="2"/>
</dbReference>
<dbReference type="GO" id="GO:0016301">
    <property type="term" value="F:kinase activity"/>
    <property type="evidence" value="ECO:0007669"/>
    <property type="project" value="UniProtKB-KW"/>
</dbReference>
<dbReference type="PANTHER" id="PTHR43190">
    <property type="entry name" value="N-ACETYL-D-GLUCOSAMINE KINASE"/>
    <property type="match status" value="1"/>
</dbReference>
<dbReference type="EMBL" id="CP093366">
    <property type="protein sequence ID" value="UQS82085.1"/>
    <property type="molecule type" value="Genomic_DNA"/>
</dbReference>
<keyword evidence="2" id="KW-0418">Kinase</keyword>
<reference evidence="2" key="1">
    <citation type="journal article" date="2022" name="Int. J. Syst. Evol. Microbiol.">
        <title>Apilactobacillus apisilvae sp. nov., Nicolia spurrieriana gen. nov. sp. nov., Bombilactobacillus folatiphilus sp. nov. and Bombilactobacillus thymidiniphilus sp. nov., four new lactic acid bacterial isolates from stingless bees Tetragonula carbonaria and Austroplebeia australis.</title>
        <authorList>
            <person name="Oliphant S.A."/>
            <person name="Watson-Haigh N.S."/>
            <person name="Sumby K.M."/>
            <person name="Gardner J."/>
            <person name="Groom S."/>
            <person name="Jiranek V."/>
        </authorList>
    </citation>
    <scope>NUCLEOTIDE SEQUENCE</scope>
    <source>
        <strain evidence="2">SG4_D2</strain>
    </source>
</reference>
<accession>A0ABY4P8N6</accession>
<protein>
    <submittedName>
        <fullName evidence="2">N-acetylglucosamine kinase</fullName>
    </submittedName>
</protein>
<dbReference type="Pfam" id="PF01869">
    <property type="entry name" value="BcrAD_BadFG"/>
    <property type="match status" value="1"/>
</dbReference>
<evidence type="ECO:0000313" key="2">
    <source>
        <dbReference type="EMBL" id="UQS82085.1"/>
    </source>
</evidence>
<gene>
    <name evidence="2" type="ORF">MOO45_07845</name>
</gene>
<dbReference type="RefSeq" id="WP_249514355.1">
    <property type="nucleotide sequence ID" value="NZ_CP093366.1"/>
</dbReference>
<dbReference type="InterPro" id="IPR052519">
    <property type="entry name" value="Euk-type_GlcNAc_Kinase"/>
</dbReference>
<keyword evidence="3" id="KW-1185">Reference proteome</keyword>
<dbReference type="Proteomes" id="UP000831495">
    <property type="component" value="Chromosome"/>
</dbReference>
<sequence length="295" mass="32291">MSYLIGIDCGGTHIMGQLWQTQPEKLLTEVPGEPGNLTLNYDTAVANLEHVLDELLSTCPAAPEQILIGLAGLEASGQATKLQKQLVAQYHLPIQLVSDAKLALLNGLQGQDGMLIIAGTGSVIYARQQGHFFRNGGWGYILGDEGSAFDIAKTALQQVLKAYDNDTLSSLTQPLLTKLQATDIQDAVHTFYNQDRTQNAQLAMTVANLAQQNNPEAQYIIELCAKKLSQQALNLLHHHQMTLPTKIVLSGSVLLNNQAFQTALKQSIQSQISAIDFLPVSHNNAHGVLYWHYWQ</sequence>
<evidence type="ECO:0000259" key="1">
    <source>
        <dbReference type="Pfam" id="PF01869"/>
    </source>
</evidence>
<dbReference type="InterPro" id="IPR002731">
    <property type="entry name" value="ATPase_BadF"/>
</dbReference>
<proteinExistence type="predicted"/>
<dbReference type="InterPro" id="IPR043129">
    <property type="entry name" value="ATPase_NBD"/>
</dbReference>
<keyword evidence="2" id="KW-0808">Transferase</keyword>